<dbReference type="Pfam" id="PF08534">
    <property type="entry name" value="Redoxin"/>
    <property type="match status" value="1"/>
</dbReference>
<dbReference type="PANTHER" id="PTHR42852:SF17">
    <property type="entry name" value="THIOREDOXIN-LIKE PROTEIN HI_1115"/>
    <property type="match status" value="1"/>
</dbReference>
<evidence type="ECO:0000256" key="3">
    <source>
        <dbReference type="ARBA" id="ARBA00023284"/>
    </source>
</evidence>
<feature type="domain" description="Thioredoxin" evidence="5">
    <location>
        <begin position="22"/>
        <end position="163"/>
    </location>
</feature>
<dbReference type="RefSeq" id="WP_064039720.1">
    <property type="nucleotide sequence ID" value="NZ_LUUJ01000052.1"/>
</dbReference>
<reference evidence="6 7" key="1">
    <citation type="submission" date="2016-03" db="EMBL/GenBank/DDBJ databases">
        <authorList>
            <person name="Ploux O."/>
        </authorList>
    </citation>
    <scope>NUCLEOTIDE SEQUENCE [LARGE SCALE GENOMIC DNA]</scope>
    <source>
        <strain evidence="6 7">R-45378</strain>
    </source>
</reference>
<dbReference type="CDD" id="cd02966">
    <property type="entry name" value="TlpA_like_family"/>
    <property type="match status" value="1"/>
</dbReference>
<proteinExistence type="predicted"/>
<keyword evidence="4" id="KW-0732">Signal</keyword>
<sequence>MTLKHIFFLGLSFAATIASQAAELGEPVPQCPAQLAESETTLDFSRYKGKVLLVDFWATWCGPCQKSMPFLNQLRNELQADGFEIIAINVDENSDEARRFLQTRSVDYPIMFDPQGKCPSAFGVQAMPSSFFVDKTGKVRKIHLGFRETDQSEIRDQVAKLLAE</sequence>
<dbReference type="PROSITE" id="PS51352">
    <property type="entry name" value="THIOREDOXIN_2"/>
    <property type="match status" value="1"/>
</dbReference>
<name>A0A177NNJ7_9GAMM</name>
<evidence type="ECO:0000313" key="7">
    <source>
        <dbReference type="Proteomes" id="UP000077857"/>
    </source>
</evidence>
<dbReference type="SUPFAM" id="SSF52833">
    <property type="entry name" value="Thioredoxin-like"/>
    <property type="match status" value="1"/>
</dbReference>
<dbReference type="Gene3D" id="3.40.30.10">
    <property type="entry name" value="Glutaredoxin"/>
    <property type="match status" value="1"/>
</dbReference>
<dbReference type="GO" id="GO:0015036">
    <property type="term" value="F:disulfide oxidoreductase activity"/>
    <property type="evidence" value="ECO:0007669"/>
    <property type="project" value="UniProtKB-ARBA"/>
</dbReference>
<keyword evidence="2" id="KW-0201">Cytochrome c-type biogenesis</keyword>
<dbReference type="GO" id="GO:0017004">
    <property type="term" value="P:cytochrome complex assembly"/>
    <property type="evidence" value="ECO:0007669"/>
    <property type="project" value="UniProtKB-KW"/>
</dbReference>
<evidence type="ECO:0000259" key="5">
    <source>
        <dbReference type="PROSITE" id="PS51352"/>
    </source>
</evidence>
<dbReference type="AlphaFoldDB" id="A0A177NNJ7"/>
<evidence type="ECO:0000256" key="2">
    <source>
        <dbReference type="ARBA" id="ARBA00022748"/>
    </source>
</evidence>
<organism evidence="6 7">
    <name type="scientific">Methylomonas koyamae</name>
    <dbReference type="NCBI Taxonomy" id="702114"/>
    <lineage>
        <taxon>Bacteria</taxon>
        <taxon>Pseudomonadati</taxon>
        <taxon>Pseudomonadota</taxon>
        <taxon>Gammaproteobacteria</taxon>
        <taxon>Methylococcales</taxon>
        <taxon>Methylococcaceae</taxon>
        <taxon>Methylomonas</taxon>
    </lineage>
</organism>
<dbReference type="OrthoDB" id="9799347at2"/>
<dbReference type="InterPro" id="IPR036249">
    <property type="entry name" value="Thioredoxin-like_sf"/>
</dbReference>
<comment type="subcellular location">
    <subcellularLocation>
        <location evidence="1">Cell envelope</location>
    </subcellularLocation>
</comment>
<evidence type="ECO:0000256" key="4">
    <source>
        <dbReference type="SAM" id="SignalP"/>
    </source>
</evidence>
<keyword evidence="3" id="KW-0676">Redox-active center</keyword>
<dbReference type="Proteomes" id="UP000077857">
    <property type="component" value="Unassembled WGS sequence"/>
</dbReference>
<dbReference type="InterPro" id="IPR050553">
    <property type="entry name" value="Thioredoxin_ResA/DsbE_sf"/>
</dbReference>
<dbReference type="PROSITE" id="PS00194">
    <property type="entry name" value="THIOREDOXIN_1"/>
    <property type="match status" value="1"/>
</dbReference>
<protein>
    <submittedName>
        <fullName evidence="6">Redoxin</fullName>
    </submittedName>
</protein>
<dbReference type="EMBL" id="LUUJ01000052">
    <property type="protein sequence ID" value="OAI19134.1"/>
    <property type="molecule type" value="Genomic_DNA"/>
</dbReference>
<evidence type="ECO:0000313" key="6">
    <source>
        <dbReference type="EMBL" id="OAI19134.1"/>
    </source>
</evidence>
<accession>A0A177NNJ7</accession>
<dbReference type="InterPro" id="IPR013740">
    <property type="entry name" value="Redoxin"/>
</dbReference>
<dbReference type="PANTHER" id="PTHR42852">
    <property type="entry name" value="THIOL:DISULFIDE INTERCHANGE PROTEIN DSBE"/>
    <property type="match status" value="1"/>
</dbReference>
<dbReference type="InterPro" id="IPR017937">
    <property type="entry name" value="Thioredoxin_CS"/>
</dbReference>
<feature type="signal peptide" evidence="4">
    <location>
        <begin position="1"/>
        <end position="21"/>
    </location>
</feature>
<dbReference type="GO" id="GO:0030313">
    <property type="term" value="C:cell envelope"/>
    <property type="evidence" value="ECO:0007669"/>
    <property type="project" value="UniProtKB-SubCell"/>
</dbReference>
<feature type="chain" id="PRO_5008069356" evidence="4">
    <location>
        <begin position="22"/>
        <end position="164"/>
    </location>
</feature>
<gene>
    <name evidence="6" type="ORF">A1507_00275</name>
</gene>
<evidence type="ECO:0000256" key="1">
    <source>
        <dbReference type="ARBA" id="ARBA00004196"/>
    </source>
</evidence>
<comment type="caution">
    <text evidence="6">The sequence shown here is derived from an EMBL/GenBank/DDBJ whole genome shotgun (WGS) entry which is preliminary data.</text>
</comment>
<dbReference type="InterPro" id="IPR013766">
    <property type="entry name" value="Thioredoxin_domain"/>
</dbReference>